<reference evidence="6" key="1">
    <citation type="submission" date="2018-05" db="EMBL/GenBank/DDBJ databases">
        <title>Azospirillum thermophila sp. nov., a novel isolated from hot spring.</title>
        <authorList>
            <person name="Zhao Z."/>
        </authorList>
    </citation>
    <scope>NUCLEOTIDE SEQUENCE [LARGE SCALE GENOMIC DNA]</scope>
    <source>
        <strain evidence="6">CFH 70021</strain>
        <plasmid evidence="6">unnamed1</plasmid>
    </source>
</reference>
<evidence type="ECO:0000256" key="3">
    <source>
        <dbReference type="ARBA" id="ARBA00023136"/>
    </source>
</evidence>
<dbReference type="Gene3D" id="1.20.1250.20">
    <property type="entry name" value="MFS general substrate transporter like domains"/>
    <property type="match status" value="1"/>
</dbReference>
<keyword evidence="6" id="KW-1185">Reference proteome</keyword>
<keyword evidence="3 4" id="KW-0472">Membrane</keyword>
<dbReference type="InterPro" id="IPR036259">
    <property type="entry name" value="MFS_trans_sf"/>
</dbReference>
<gene>
    <name evidence="5" type="ORF">DEW08_21925</name>
</gene>
<sequence>MKSLAPDPLVTPSDVEQGKRALVYDGAWANVVGALSGGIILVGFALALDAGPLAIGALAAIPFFGQLAQIPAIGLVQRVRQRRKISVIAITLARIVILACALLPFLEDRPTALGLLILGQMAVAVLGAVSACSWNSWMHDLLPREGLGQFFARRLFWATTLALVTGLAGGLLVDHWPFGEKIYSYSLVFAVAGLAGFVSSYWLTRVPEPVMRGSYERQPFLPMLRVPLHDTNFRRLIIFMTSWNFAVNLSAPFLTTYLLLQLEFDLGVVVILWAISQTANAITLRQWGRLSDRLSNKAILALAAPVFLGCVLALPFTALPERHMLTLPLLALIHAVMGAATGGIGLATGNIGLKLAPEGQGTAYLASVSLFGSLAAGIAPIVSGLFADWFGARELSVVIHWAAPGVEAEALAMRLRRWEFFFAFSFAVGLYALHALTLVREEEEVSERRVVQLFALEVRRSMRSLSSVGGLRLATTFPFGRLVDRKPEEPGAAGSPS</sequence>
<feature type="transmembrane region" description="Helical" evidence="4">
    <location>
        <begin position="112"/>
        <end position="134"/>
    </location>
</feature>
<feature type="transmembrane region" description="Helical" evidence="4">
    <location>
        <begin position="325"/>
        <end position="351"/>
    </location>
</feature>
<keyword evidence="1 4" id="KW-0812">Transmembrane</keyword>
<organism evidence="5 6">
    <name type="scientific">Azospirillum thermophilum</name>
    <dbReference type="NCBI Taxonomy" id="2202148"/>
    <lineage>
        <taxon>Bacteria</taxon>
        <taxon>Pseudomonadati</taxon>
        <taxon>Pseudomonadota</taxon>
        <taxon>Alphaproteobacteria</taxon>
        <taxon>Rhodospirillales</taxon>
        <taxon>Azospirillaceae</taxon>
        <taxon>Azospirillum</taxon>
    </lineage>
</organism>
<feature type="transmembrane region" description="Helical" evidence="4">
    <location>
        <begin position="236"/>
        <end position="260"/>
    </location>
</feature>
<dbReference type="AlphaFoldDB" id="A0A2S2CWB2"/>
<dbReference type="Proteomes" id="UP000245629">
    <property type="component" value="Plasmid unnamed1"/>
</dbReference>
<feature type="transmembrane region" description="Helical" evidence="4">
    <location>
        <begin position="85"/>
        <end position="106"/>
    </location>
</feature>
<evidence type="ECO:0000313" key="6">
    <source>
        <dbReference type="Proteomes" id="UP000245629"/>
    </source>
</evidence>
<accession>A0A2S2CWB2</accession>
<dbReference type="Pfam" id="PF07690">
    <property type="entry name" value="MFS_1"/>
    <property type="match status" value="1"/>
</dbReference>
<evidence type="ECO:0000256" key="2">
    <source>
        <dbReference type="ARBA" id="ARBA00022989"/>
    </source>
</evidence>
<name>A0A2S2CWB2_9PROT</name>
<feature type="transmembrane region" description="Helical" evidence="4">
    <location>
        <begin position="27"/>
        <end position="47"/>
    </location>
</feature>
<feature type="transmembrane region" description="Helical" evidence="4">
    <location>
        <begin position="53"/>
        <end position="73"/>
    </location>
</feature>
<evidence type="ECO:0000256" key="4">
    <source>
        <dbReference type="SAM" id="Phobius"/>
    </source>
</evidence>
<dbReference type="GO" id="GO:0022857">
    <property type="term" value="F:transmembrane transporter activity"/>
    <property type="evidence" value="ECO:0007669"/>
    <property type="project" value="InterPro"/>
</dbReference>
<feature type="transmembrane region" description="Helical" evidence="4">
    <location>
        <begin position="420"/>
        <end position="439"/>
    </location>
</feature>
<dbReference type="PANTHER" id="PTHR23526:SF2">
    <property type="entry name" value="MAJOR FACILITATOR SUPERFAMILY (MFS) PROFILE DOMAIN-CONTAINING PROTEIN"/>
    <property type="match status" value="1"/>
</dbReference>
<dbReference type="EMBL" id="CP029356">
    <property type="protein sequence ID" value="AWK88748.1"/>
    <property type="molecule type" value="Genomic_DNA"/>
</dbReference>
<evidence type="ECO:0000313" key="5">
    <source>
        <dbReference type="EMBL" id="AWK88748.1"/>
    </source>
</evidence>
<dbReference type="InterPro" id="IPR011701">
    <property type="entry name" value="MFS"/>
</dbReference>
<protein>
    <submittedName>
        <fullName evidence="5">MFS transporter</fullName>
    </submittedName>
</protein>
<keyword evidence="2 4" id="KW-1133">Transmembrane helix</keyword>
<keyword evidence="5" id="KW-0614">Plasmid</keyword>
<proteinExistence type="predicted"/>
<feature type="transmembrane region" description="Helical" evidence="4">
    <location>
        <begin position="155"/>
        <end position="176"/>
    </location>
</feature>
<dbReference type="SUPFAM" id="SSF103473">
    <property type="entry name" value="MFS general substrate transporter"/>
    <property type="match status" value="1"/>
</dbReference>
<dbReference type="RefSeq" id="WP_109331352.1">
    <property type="nucleotide sequence ID" value="NZ_CP029356.1"/>
</dbReference>
<dbReference type="PANTHER" id="PTHR23526">
    <property type="entry name" value="INTEGRAL MEMBRANE TRANSPORT PROTEIN-RELATED"/>
    <property type="match status" value="1"/>
</dbReference>
<dbReference type="OrthoDB" id="9772882at2"/>
<dbReference type="KEGG" id="azz:DEW08_21925"/>
<dbReference type="InterPro" id="IPR052528">
    <property type="entry name" value="Sugar_transport-like"/>
</dbReference>
<feature type="transmembrane region" description="Helical" evidence="4">
    <location>
        <begin position="182"/>
        <end position="203"/>
    </location>
</feature>
<feature type="transmembrane region" description="Helical" evidence="4">
    <location>
        <begin position="363"/>
        <end position="387"/>
    </location>
</feature>
<feature type="transmembrane region" description="Helical" evidence="4">
    <location>
        <begin position="266"/>
        <end position="287"/>
    </location>
</feature>
<feature type="transmembrane region" description="Helical" evidence="4">
    <location>
        <begin position="299"/>
        <end position="319"/>
    </location>
</feature>
<evidence type="ECO:0000256" key="1">
    <source>
        <dbReference type="ARBA" id="ARBA00022692"/>
    </source>
</evidence>
<geneLocation type="plasmid" evidence="5 6">
    <name>unnamed1</name>
</geneLocation>